<proteinExistence type="predicted"/>
<dbReference type="RefSeq" id="WP_172471725.1">
    <property type="nucleotide sequence ID" value="NZ_BLMI01000026.1"/>
</dbReference>
<comment type="caution">
    <text evidence="1">The sequence shown here is derived from an EMBL/GenBank/DDBJ whole genome shotgun (WGS) entry which is preliminary data.</text>
</comment>
<evidence type="ECO:0008006" key="3">
    <source>
        <dbReference type="Google" id="ProtNLM"/>
    </source>
</evidence>
<protein>
    <recommendedName>
        <fullName evidence="3">Lipoprotein</fullName>
    </recommendedName>
</protein>
<sequence length="285" mass="31929">MRNLIIYILILFLFTGCVNVQKENNIDTNKINEPTNLQIGFGLQNIETGYSYDGNEVTVNFTYELNGRDSKLGLMIYINGIPQMLKGNNNEGLVYKIDGKKDSKITDTVTFIPNNGKAGEILSMQGALIADCEVVDDLLSMTNQQHIIVCGKTSLKLEQDSSEIVQEDNKDVTYVPINNELIEKYKDRNNYFNDNLLINFPSNSKGSFKKGENIALEIVGAPAIYRVWILEDLIPIQSYYVDLASGQMALMDITLKNENTKNIKVFAVPLNANLPAESLLSLVRE</sequence>
<reference evidence="1 2" key="1">
    <citation type="journal article" date="2020" name="Microbiome">
        <title>Single-cell genomics of uncultured bacteria reveals dietary fiber responders in the mouse gut microbiota.</title>
        <authorList>
            <person name="Chijiiwa R."/>
            <person name="Hosokawa M."/>
            <person name="Kogawa M."/>
            <person name="Nishikawa Y."/>
            <person name="Ide K."/>
            <person name="Sakanashi C."/>
            <person name="Takahashi K."/>
            <person name="Takeyama H."/>
        </authorList>
    </citation>
    <scope>NUCLEOTIDE SEQUENCE [LARGE SCALE GENOMIC DNA]</scope>
    <source>
        <strain evidence="1">IMSAGC_017</strain>
    </source>
</reference>
<evidence type="ECO:0000313" key="2">
    <source>
        <dbReference type="Proteomes" id="UP000490821"/>
    </source>
</evidence>
<dbReference type="PROSITE" id="PS51257">
    <property type="entry name" value="PROKAR_LIPOPROTEIN"/>
    <property type="match status" value="1"/>
</dbReference>
<gene>
    <name evidence="1" type="ORF">IMSAGC017_00168</name>
</gene>
<organism evidence="1 2">
    <name type="scientific">Thomasclavelia cocleata</name>
    <dbReference type="NCBI Taxonomy" id="69824"/>
    <lineage>
        <taxon>Bacteria</taxon>
        <taxon>Bacillati</taxon>
        <taxon>Bacillota</taxon>
        <taxon>Erysipelotrichia</taxon>
        <taxon>Erysipelotrichales</taxon>
        <taxon>Coprobacillaceae</taxon>
        <taxon>Thomasclavelia</taxon>
    </lineage>
</organism>
<dbReference type="AlphaFoldDB" id="A0A829Z7S1"/>
<dbReference type="Proteomes" id="UP000490821">
    <property type="component" value="Unassembled WGS sequence"/>
</dbReference>
<accession>A0A829Z7S1</accession>
<evidence type="ECO:0000313" key="1">
    <source>
        <dbReference type="EMBL" id="GFI40137.1"/>
    </source>
</evidence>
<name>A0A829Z7S1_9FIRM</name>
<dbReference type="EMBL" id="BLMI01000026">
    <property type="protein sequence ID" value="GFI40137.1"/>
    <property type="molecule type" value="Genomic_DNA"/>
</dbReference>